<dbReference type="EMBL" id="AM746676">
    <property type="protein sequence ID" value="CAN92823.1"/>
    <property type="molecule type" value="Genomic_DNA"/>
</dbReference>
<dbReference type="HAMAP" id="MF_01875">
    <property type="entry name" value="Prokaryotic_Ku"/>
    <property type="match status" value="1"/>
</dbReference>
<organism evidence="5 6">
    <name type="scientific">Sorangium cellulosum (strain So ce56)</name>
    <name type="common">Polyangium cellulosum (strain So ce56)</name>
    <dbReference type="NCBI Taxonomy" id="448385"/>
    <lineage>
        <taxon>Bacteria</taxon>
        <taxon>Pseudomonadati</taxon>
        <taxon>Myxococcota</taxon>
        <taxon>Polyangia</taxon>
        <taxon>Polyangiales</taxon>
        <taxon>Polyangiaceae</taxon>
        <taxon>Sorangium</taxon>
    </lineage>
</organism>
<gene>
    <name evidence="2" type="primary">ku</name>
    <name evidence="5" type="ordered locus">sce2664</name>
</gene>
<comment type="function">
    <text evidence="2">With LigD forms a non-homologous end joining (NHEJ) DNA repair enzyme, which repairs dsDNA breaks with reduced fidelity. Binds linear dsDNA with 5'- and 3'- overhangs but not closed circular dsDNA nor ssDNA. Recruits and stimulates the ligase activity of LigD.</text>
</comment>
<feature type="region of interest" description="Disordered" evidence="3">
    <location>
        <begin position="233"/>
        <end position="254"/>
    </location>
</feature>
<keyword evidence="1 2" id="KW-0238">DNA-binding</keyword>
<dbReference type="eggNOG" id="COG1273">
    <property type="taxonomic scope" value="Bacteria"/>
</dbReference>
<dbReference type="PANTHER" id="PTHR41251:SF1">
    <property type="entry name" value="NON-HOMOLOGOUS END JOINING PROTEIN KU"/>
    <property type="match status" value="1"/>
</dbReference>
<dbReference type="Pfam" id="PF02735">
    <property type="entry name" value="Ku"/>
    <property type="match status" value="1"/>
</dbReference>
<feature type="region of interest" description="Disordered" evidence="3">
    <location>
        <begin position="267"/>
        <end position="320"/>
    </location>
</feature>
<reference evidence="5 6" key="1">
    <citation type="journal article" date="2007" name="Nat. Biotechnol.">
        <title>Complete genome sequence of the myxobacterium Sorangium cellulosum.</title>
        <authorList>
            <person name="Schneiker S."/>
            <person name="Perlova O."/>
            <person name="Kaiser O."/>
            <person name="Gerth K."/>
            <person name="Alici A."/>
            <person name="Altmeyer M.O."/>
            <person name="Bartels D."/>
            <person name="Bekel T."/>
            <person name="Beyer S."/>
            <person name="Bode E."/>
            <person name="Bode H.B."/>
            <person name="Bolten C.J."/>
            <person name="Choudhuri J.V."/>
            <person name="Doss S."/>
            <person name="Elnakady Y.A."/>
            <person name="Frank B."/>
            <person name="Gaigalat L."/>
            <person name="Goesmann A."/>
            <person name="Groeger C."/>
            <person name="Gross F."/>
            <person name="Jelsbak L."/>
            <person name="Jelsbak L."/>
            <person name="Kalinowski J."/>
            <person name="Kegler C."/>
            <person name="Knauber T."/>
            <person name="Konietzny S."/>
            <person name="Kopp M."/>
            <person name="Krause L."/>
            <person name="Krug D."/>
            <person name="Linke B."/>
            <person name="Mahmud T."/>
            <person name="Martinez-Arias R."/>
            <person name="McHardy A.C."/>
            <person name="Merai M."/>
            <person name="Meyer F."/>
            <person name="Mormann S."/>
            <person name="Munoz-Dorado J."/>
            <person name="Perez J."/>
            <person name="Pradella S."/>
            <person name="Rachid S."/>
            <person name="Raddatz G."/>
            <person name="Rosenau F."/>
            <person name="Rueckert C."/>
            <person name="Sasse F."/>
            <person name="Scharfe M."/>
            <person name="Schuster S.C."/>
            <person name="Suen G."/>
            <person name="Treuner-Lange A."/>
            <person name="Velicer G.J."/>
            <person name="Vorholter F.-J."/>
            <person name="Weissman K.J."/>
            <person name="Welch R.D."/>
            <person name="Wenzel S.C."/>
            <person name="Whitworth D.E."/>
            <person name="Wilhelm S."/>
            <person name="Wittmann C."/>
            <person name="Bloecker H."/>
            <person name="Puehler A."/>
            <person name="Mueller R."/>
        </authorList>
    </citation>
    <scope>NUCLEOTIDE SEQUENCE [LARGE SCALE GENOMIC DNA]</scope>
    <source>
        <strain evidence="6">So ce56</strain>
    </source>
</reference>
<dbReference type="InterPro" id="IPR016194">
    <property type="entry name" value="SPOC-like_C_dom_sf"/>
</dbReference>
<dbReference type="SMART" id="SM00559">
    <property type="entry name" value="Ku78"/>
    <property type="match status" value="1"/>
</dbReference>
<dbReference type="FunFam" id="2.40.290.10:FF:000004">
    <property type="entry name" value="Non-homologous end joining protein Ku"/>
    <property type="match status" value="1"/>
</dbReference>
<dbReference type="GO" id="GO:0006303">
    <property type="term" value="P:double-strand break repair via nonhomologous end joining"/>
    <property type="evidence" value="ECO:0007669"/>
    <property type="project" value="UniProtKB-UniRule"/>
</dbReference>
<dbReference type="STRING" id="448385.sce2664"/>
<dbReference type="GO" id="GO:0003690">
    <property type="term" value="F:double-stranded DNA binding"/>
    <property type="evidence" value="ECO:0007669"/>
    <property type="project" value="UniProtKB-UniRule"/>
</dbReference>
<dbReference type="NCBIfam" id="TIGR02772">
    <property type="entry name" value="Ku_bact"/>
    <property type="match status" value="1"/>
</dbReference>
<dbReference type="InterPro" id="IPR009187">
    <property type="entry name" value="Prok_Ku"/>
</dbReference>
<comment type="similarity">
    <text evidence="2">Belongs to the prokaryotic Ku family.</text>
</comment>
<dbReference type="Proteomes" id="UP000002139">
    <property type="component" value="Chromosome"/>
</dbReference>
<dbReference type="Gene3D" id="2.40.290.10">
    <property type="match status" value="1"/>
</dbReference>
<dbReference type="PANTHER" id="PTHR41251">
    <property type="entry name" value="NON-HOMOLOGOUS END JOINING PROTEIN KU"/>
    <property type="match status" value="1"/>
</dbReference>
<dbReference type="CDD" id="cd00789">
    <property type="entry name" value="KU_like"/>
    <property type="match status" value="1"/>
</dbReference>
<evidence type="ECO:0000256" key="3">
    <source>
        <dbReference type="SAM" id="MobiDB-lite"/>
    </source>
</evidence>
<accession>A9GA68</accession>
<dbReference type="PIRSF" id="PIRSF006493">
    <property type="entry name" value="Prok_Ku"/>
    <property type="match status" value="1"/>
</dbReference>
<protein>
    <recommendedName>
        <fullName evidence="2">Non-homologous end joining protein Ku</fullName>
    </recommendedName>
</protein>
<feature type="compositionally biased region" description="Basic residues" evidence="3">
    <location>
        <begin position="311"/>
        <end position="320"/>
    </location>
</feature>
<evidence type="ECO:0000313" key="5">
    <source>
        <dbReference type="EMBL" id="CAN92823.1"/>
    </source>
</evidence>
<feature type="domain" description="Ku" evidence="4">
    <location>
        <begin position="53"/>
        <end position="187"/>
    </location>
</feature>
<feature type="compositionally biased region" description="Basic and acidic residues" evidence="3">
    <location>
        <begin position="294"/>
        <end position="310"/>
    </location>
</feature>
<comment type="subunit">
    <text evidence="2">Homodimer. Interacts with LigD.</text>
</comment>
<dbReference type="AlphaFoldDB" id="A9GA68"/>
<proteinExistence type="inferred from homology"/>
<dbReference type="RefSeq" id="WP_012235296.1">
    <property type="nucleotide sequence ID" value="NC_010162.1"/>
</dbReference>
<feature type="compositionally biased region" description="Basic and acidic residues" evidence="3">
    <location>
        <begin position="271"/>
        <end position="285"/>
    </location>
</feature>
<evidence type="ECO:0000256" key="1">
    <source>
        <dbReference type="ARBA" id="ARBA00023125"/>
    </source>
</evidence>
<evidence type="ECO:0000313" key="6">
    <source>
        <dbReference type="Proteomes" id="UP000002139"/>
    </source>
</evidence>
<keyword evidence="6" id="KW-1185">Reference proteome</keyword>
<evidence type="ECO:0000259" key="4">
    <source>
        <dbReference type="SMART" id="SM00559"/>
    </source>
</evidence>
<sequence length="320" mass="36049">MPRSIWKGSISFGLVQIPVALYPAEEPDELHFTQLDRRTMAPIRYERVNRETGEPVSWDDIVRGYPYEKGEYVVLSDEDLRRANVEATQTVDILDFVDASEIDPIYYDKPYFLAPASQNGKKRSPVTAYVLLREALRKTGKVGIAKVVIRTREHIAAVRPHGRGLVLNLLRFAHELRSDEELDLPEMDAQGKGLGKRELEMAERLVAEMATAWEPEKYKDEYRDDVMKLIEKKVKSGRTTAPTEPVEEERHRRATGTVDLIALLKKSLGQKGEKAANDEAKDRAKNGAKNGRNAPEEGGKSRVRKAEAAKRKGGSSRRAA</sequence>
<dbReference type="InterPro" id="IPR006164">
    <property type="entry name" value="DNA_bd_Ku70/Ku80"/>
</dbReference>
<keyword evidence="2" id="KW-0227">DNA damage</keyword>
<dbReference type="OrthoDB" id="9795084at2"/>
<dbReference type="SUPFAM" id="SSF100939">
    <property type="entry name" value="SPOC domain-like"/>
    <property type="match status" value="1"/>
</dbReference>
<dbReference type="HOGENOM" id="CLU_048975_2_0_7"/>
<keyword evidence="2" id="KW-0233">DNA recombination</keyword>
<dbReference type="GO" id="GO:0006310">
    <property type="term" value="P:DNA recombination"/>
    <property type="evidence" value="ECO:0007669"/>
    <property type="project" value="UniProtKB-KW"/>
</dbReference>
<keyword evidence="2" id="KW-0234">DNA repair</keyword>
<dbReference type="BioCyc" id="SCEL448385:SCE_RS13665-MONOMER"/>
<evidence type="ECO:0000256" key="2">
    <source>
        <dbReference type="HAMAP-Rule" id="MF_01875"/>
    </source>
</evidence>
<dbReference type="KEGG" id="scl:sce2664"/>
<name>A9GA68_SORC5</name>